<organism evidence="1 2">
    <name type="scientific">Streptomyces celluloflavus</name>
    <dbReference type="NCBI Taxonomy" id="58344"/>
    <lineage>
        <taxon>Bacteria</taxon>
        <taxon>Bacillati</taxon>
        <taxon>Actinomycetota</taxon>
        <taxon>Actinomycetes</taxon>
        <taxon>Kitasatosporales</taxon>
        <taxon>Streptomycetaceae</taxon>
        <taxon>Streptomyces</taxon>
    </lineage>
</organism>
<sequence length="64" mass="7205">MFDDKVVLVETASAKMSVTQPGEIESYFKTFEILRQSAVYGQAARDLILTAIEHFVRRGRGNRG</sequence>
<accession>A0ABW7RRE9</accession>
<gene>
    <name evidence="1" type="ORF">ACH4GP_31700</name>
</gene>
<dbReference type="Proteomes" id="UP001610990">
    <property type="component" value="Unassembled WGS sequence"/>
</dbReference>
<dbReference type="EMBL" id="JBIRGH010000027">
    <property type="protein sequence ID" value="MFH8588895.1"/>
    <property type="molecule type" value="Genomic_DNA"/>
</dbReference>
<keyword evidence="2" id="KW-1185">Reference proteome</keyword>
<evidence type="ECO:0008006" key="3">
    <source>
        <dbReference type="Google" id="ProtNLM"/>
    </source>
</evidence>
<proteinExistence type="predicted"/>
<reference evidence="1 2" key="1">
    <citation type="submission" date="2024-10" db="EMBL/GenBank/DDBJ databases">
        <title>The Natural Products Discovery Center: Release of the First 8490 Sequenced Strains for Exploring Actinobacteria Biosynthetic Diversity.</title>
        <authorList>
            <person name="Kalkreuter E."/>
            <person name="Kautsar S.A."/>
            <person name="Yang D."/>
            <person name="Bader C.D."/>
            <person name="Teijaro C.N."/>
            <person name="Fluegel L."/>
            <person name="Davis C.M."/>
            <person name="Simpson J.R."/>
            <person name="Lauterbach L."/>
            <person name="Steele A.D."/>
            <person name="Gui C."/>
            <person name="Meng S."/>
            <person name="Li G."/>
            <person name="Viehrig K."/>
            <person name="Ye F."/>
            <person name="Su P."/>
            <person name="Kiefer A.F."/>
            <person name="Nichols A."/>
            <person name="Cepeda A.J."/>
            <person name="Yan W."/>
            <person name="Fan B."/>
            <person name="Jiang Y."/>
            <person name="Adhikari A."/>
            <person name="Zheng C.-J."/>
            <person name="Schuster L."/>
            <person name="Cowan T.M."/>
            <person name="Smanski M.J."/>
            <person name="Chevrette M.G."/>
            <person name="De Carvalho L.P.S."/>
            <person name="Shen B."/>
        </authorList>
    </citation>
    <scope>NUCLEOTIDE SEQUENCE [LARGE SCALE GENOMIC DNA]</scope>
    <source>
        <strain evidence="1 2">NPDC018013</strain>
    </source>
</reference>
<name>A0ABW7RRE9_9ACTN</name>
<dbReference type="RefSeq" id="WP_397675862.1">
    <property type="nucleotide sequence ID" value="NZ_JBIRGH010000027.1"/>
</dbReference>
<evidence type="ECO:0000313" key="2">
    <source>
        <dbReference type="Proteomes" id="UP001610990"/>
    </source>
</evidence>
<protein>
    <recommendedName>
        <fullName evidence="3">DUF5753 domain-containing protein</fullName>
    </recommendedName>
</protein>
<comment type="caution">
    <text evidence="1">The sequence shown here is derived from an EMBL/GenBank/DDBJ whole genome shotgun (WGS) entry which is preliminary data.</text>
</comment>
<evidence type="ECO:0000313" key="1">
    <source>
        <dbReference type="EMBL" id="MFH8588895.1"/>
    </source>
</evidence>